<evidence type="ECO:0000313" key="1">
    <source>
        <dbReference type="EMBL" id="CAG6661582.1"/>
    </source>
</evidence>
<accession>A0A8D8S571</accession>
<dbReference type="EMBL" id="HBUF01200030">
    <property type="protein sequence ID" value="CAG6661582.1"/>
    <property type="molecule type" value="Transcribed_RNA"/>
</dbReference>
<proteinExistence type="predicted"/>
<protein>
    <submittedName>
        <fullName evidence="1">Uncharacterized protein</fullName>
    </submittedName>
</protein>
<dbReference type="EMBL" id="HBUF01369769">
    <property type="protein sequence ID" value="CAG6725550.1"/>
    <property type="molecule type" value="Transcribed_RNA"/>
</dbReference>
<organism evidence="1">
    <name type="scientific">Cacopsylla melanoneura</name>
    <dbReference type="NCBI Taxonomy" id="428564"/>
    <lineage>
        <taxon>Eukaryota</taxon>
        <taxon>Metazoa</taxon>
        <taxon>Ecdysozoa</taxon>
        <taxon>Arthropoda</taxon>
        <taxon>Hexapoda</taxon>
        <taxon>Insecta</taxon>
        <taxon>Pterygota</taxon>
        <taxon>Neoptera</taxon>
        <taxon>Paraneoptera</taxon>
        <taxon>Hemiptera</taxon>
        <taxon>Sternorrhyncha</taxon>
        <taxon>Psylloidea</taxon>
        <taxon>Psyllidae</taxon>
        <taxon>Psyllinae</taxon>
        <taxon>Cacopsylla</taxon>
    </lineage>
</organism>
<dbReference type="AlphaFoldDB" id="A0A8D8S571"/>
<reference evidence="1" key="1">
    <citation type="submission" date="2021-05" db="EMBL/GenBank/DDBJ databases">
        <authorList>
            <person name="Alioto T."/>
            <person name="Alioto T."/>
            <person name="Gomez Garrido J."/>
        </authorList>
    </citation>
    <scope>NUCLEOTIDE SEQUENCE</scope>
</reference>
<name>A0A8D8S571_9HEMI</name>
<sequence>MWHTSVAGSTLGEQGIYPIRRVQVQVQSQTTHRARSTQSHLLIGHGPDSVNQFHLGFPRKVIINISDKFQEMKMVVILTGIYRAKTQNTKHLKFYFLNNQRRTLLSSHYQIGAENLNITLH</sequence>